<keyword evidence="3" id="KW-1185">Reference proteome</keyword>
<feature type="transmembrane region" description="Helical" evidence="1">
    <location>
        <begin position="26"/>
        <end position="48"/>
    </location>
</feature>
<proteinExistence type="predicted"/>
<reference evidence="2" key="1">
    <citation type="submission" date="2020-05" db="UniProtKB">
        <authorList>
            <consortium name="EnsemblMetazoa"/>
        </authorList>
    </citation>
    <scope>IDENTIFICATION</scope>
    <source>
        <strain evidence="2">TTRI</strain>
    </source>
</reference>
<accession>A0A1A9V7V8</accession>
<dbReference type="Proteomes" id="UP000078200">
    <property type="component" value="Unassembled WGS sequence"/>
</dbReference>
<sequence>MINVFIKDVDHLAISYPKAPQTIDNVIAANSGLFLSGLIWIISVAAPLKDVIKAIVLSSSSHIFFAATTPNCGLNALKLVVPSNRGAFTLIELVVTSLLQRQYYLFKHAPFVTRNLFDVTFIE</sequence>
<dbReference type="AlphaFoldDB" id="A0A1A9V7V8"/>
<keyword evidence="1" id="KW-0812">Transmembrane</keyword>
<evidence type="ECO:0000313" key="3">
    <source>
        <dbReference type="Proteomes" id="UP000078200"/>
    </source>
</evidence>
<organism evidence="2 3">
    <name type="scientific">Glossina austeni</name>
    <name type="common">Savannah tsetse fly</name>
    <dbReference type="NCBI Taxonomy" id="7395"/>
    <lineage>
        <taxon>Eukaryota</taxon>
        <taxon>Metazoa</taxon>
        <taxon>Ecdysozoa</taxon>
        <taxon>Arthropoda</taxon>
        <taxon>Hexapoda</taxon>
        <taxon>Insecta</taxon>
        <taxon>Pterygota</taxon>
        <taxon>Neoptera</taxon>
        <taxon>Endopterygota</taxon>
        <taxon>Diptera</taxon>
        <taxon>Brachycera</taxon>
        <taxon>Muscomorpha</taxon>
        <taxon>Hippoboscoidea</taxon>
        <taxon>Glossinidae</taxon>
        <taxon>Glossina</taxon>
    </lineage>
</organism>
<keyword evidence="1" id="KW-1133">Transmembrane helix</keyword>
<name>A0A1A9V7V8_GLOAU</name>
<evidence type="ECO:0000313" key="2">
    <source>
        <dbReference type="EnsemblMetazoa" id="GAUT028710-PA"/>
    </source>
</evidence>
<evidence type="ECO:0000256" key="1">
    <source>
        <dbReference type="SAM" id="Phobius"/>
    </source>
</evidence>
<keyword evidence="1" id="KW-0472">Membrane</keyword>
<dbReference type="VEuPathDB" id="VectorBase:GAUT028710"/>
<protein>
    <submittedName>
        <fullName evidence="2">Uncharacterized protein</fullName>
    </submittedName>
</protein>
<dbReference type="EnsemblMetazoa" id="GAUT028710-RA">
    <property type="protein sequence ID" value="GAUT028710-PA"/>
    <property type="gene ID" value="GAUT028710"/>
</dbReference>